<reference evidence="4" key="2">
    <citation type="submission" date="2018-08" db="UniProtKB">
        <authorList>
            <consortium name="EnsemblPlants"/>
        </authorList>
    </citation>
    <scope>IDENTIFICATION</scope>
    <source>
        <strain evidence="4">Yugu1</strain>
    </source>
</reference>
<protein>
    <recommendedName>
        <fullName evidence="3">Glabrous enhancer-binding protein-like DBD domain-containing protein</fullName>
    </recommendedName>
</protein>
<feature type="compositionally biased region" description="Low complexity" evidence="2">
    <location>
        <begin position="92"/>
        <end position="108"/>
    </location>
</feature>
<dbReference type="Proteomes" id="UP000004995">
    <property type="component" value="Unassembled WGS sequence"/>
</dbReference>
<keyword evidence="5" id="KW-1185">Reference proteome</keyword>
<dbReference type="EMBL" id="AGNK02002280">
    <property type="status" value="NOT_ANNOTATED_CDS"/>
    <property type="molecule type" value="Genomic_DNA"/>
</dbReference>
<dbReference type="InterPro" id="IPR007592">
    <property type="entry name" value="GEBP"/>
</dbReference>
<evidence type="ECO:0000259" key="3">
    <source>
        <dbReference type="Pfam" id="PF04504"/>
    </source>
</evidence>
<dbReference type="STRING" id="4555.K3XXE3"/>
<evidence type="ECO:0000256" key="2">
    <source>
        <dbReference type="SAM" id="MobiDB-lite"/>
    </source>
</evidence>
<dbReference type="GO" id="GO:0005634">
    <property type="term" value="C:nucleus"/>
    <property type="evidence" value="ECO:0000318"/>
    <property type="project" value="GO_Central"/>
</dbReference>
<dbReference type="InterPro" id="IPR053932">
    <property type="entry name" value="GeBP-like_DBD"/>
</dbReference>
<organism evidence="4 5">
    <name type="scientific">Setaria italica</name>
    <name type="common">Foxtail millet</name>
    <name type="synonym">Panicum italicum</name>
    <dbReference type="NCBI Taxonomy" id="4555"/>
    <lineage>
        <taxon>Eukaryota</taxon>
        <taxon>Viridiplantae</taxon>
        <taxon>Streptophyta</taxon>
        <taxon>Embryophyta</taxon>
        <taxon>Tracheophyta</taxon>
        <taxon>Spermatophyta</taxon>
        <taxon>Magnoliopsida</taxon>
        <taxon>Liliopsida</taxon>
        <taxon>Poales</taxon>
        <taxon>Poaceae</taxon>
        <taxon>PACMAD clade</taxon>
        <taxon>Panicoideae</taxon>
        <taxon>Panicodae</taxon>
        <taxon>Paniceae</taxon>
        <taxon>Cenchrinae</taxon>
        <taxon>Setaria</taxon>
    </lineage>
</organism>
<sequence length="396" mass="43028">MVAAGAYRTVREPRAFLRRCRWKCHPVMSRSERRLWKAERVPVGSGAHNDRSQSAARCALRVRHGGHVDASRGARHEKTVALRPSPHAMDEAGAAASASAARLRPSTPRSKKRSSRSKPRARSRDRRRSPNPNPSSRRERGSEPGSAVPAPAPSRKSDRRPRPRYIPDSATLATAIASSAAPSSGGGGRGSAGAISKLWTEADEVALLTGAAAFKDRTGVAPRLPDMADLFESIRDSLSPHLDQAKMYYKLKRLKSKFQHSVPGDSSTAHEHRVRDLCAALWDAEPARPVENDVVEAGEAEEDDADGGFTGADREGSARLPMVKEVLGEYWKVNGQGLSGVSLEKGLALLGSQEASAAEVKWRRQLEADMRIQMRRHELGKEVYGLLIDAIKGLGP</sequence>
<dbReference type="EnsemblPlants" id="KQL09854">
    <property type="protein sequence ID" value="KQL09854"/>
    <property type="gene ID" value="SETIT_006601mg"/>
</dbReference>
<dbReference type="PANTHER" id="PTHR31662">
    <property type="entry name" value="BNAANNG10740D PROTEIN-RELATED"/>
    <property type="match status" value="1"/>
</dbReference>
<evidence type="ECO:0000256" key="1">
    <source>
        <dbReference type="ARBA" id="ARBA00010820"/>
    </source>
</evidence>
<evidence type="ECO:0000313" key="5">
    <source>
        <dbReference type="Proteomes" id="UP000004995"/>
    </source>
</evidence>
<dbReference type="eggNOG" id="ENOG502SR0F">
    <property type="taxonomic scope" value="Eukaryota"/>
</dbReference>
<evidence type="ECO:0000313" key="4">
    <source>
        <dbReference type="EnsemblPlants" id="KQL09854"/>
    </source>
</evidence>
<dbReference type="PANTHER" id="PTHR31662:SF28">
    <property type="entry name" value="MYB_SANT-LIKE DOMAIN-CONTAINING PROTEIN"/>
    <property type="match status" value="1"/>
</dbReference>
<reference evidence="5" key="1">
    <citation type="journal article" date="2012" name="Nat. Biotechnol.">
        <title>Reference genome sequence of the model plant Setaria.</title>
        <authorList>
            <person name="Bennetzen J.L."/>
            <person name="Schmutz J."/>
            <person name="Wang H."/>
            <person name="Percifield R."/>
            <person name="Hawkins J."/>
            <person name="Pontaroli A.C."/>
            <person name="Estep M."/>
            <person name="Feng L."/>
            <person name="Vaughn J.N."/>
            <person name="Grimwood J."/>
            <person name="Jenkins J."/>
            <person name="Barry K."/>
            <person name="Lindquist E."/>
            <person name="Hellsten U."/>
            <person name="Deshpande S."/>
            <person name="Wang X."/>
            <person name="Wu X."/>
            <person name="Mitros T."/>
            <person name="Triplett J."/>
            <person name="Yang X."/>
            <person name="Ye C.Y."/>
            <person name="Mauro-Herrera M."/>
            <person name="Wang L."/>
            <person name="Li P."/>
            <person name="Sharma M."/>
            <person name="Sharma R."/>
            <person name="Ronald P.C."/>
            <person name="Panaud O."/>
            <person name="Kellogg E.A."/>
            <person name="Brutnell T.P."/>
            <person name="Doust A.N."/>
            <person name="Tuskan G.A."/>
            <person name="Rokhsar D."/>
            <person name="Devos K.M."/>
        </authorList>
    </citation>
    <scope>NUCLEOTIDE SEQUENCE [LARGE SCALE GENOMIC DNA]</scope>
    <source>
        <strain evidence="5">cv. Yugu1</strain>
    </source>
</reference>
<feature type="compositionally biased region" description="Basic residues" evidence="2">
    <location>
        <begin position="109"/>
        <end position="129"/>
    </location>
</feature>
<dbReference type="InParanoid" id="K3XXE3"/>
<dbReference type="Pfam" id="PF04504">
    <property type="entry name" value="GeBP-like_DBD"/>
    <property type="match status" value="1"/>
</dbReference>
<dbReference type="Gramene" id="KQL09854">
    <property type="protein sequence ID" value="KQL09854"/>
    <property type="gene ID" value="SETIT_006601mg"/>
</dbReference>
<dbReference type="OMA" id="QAKMYYK"/>
<name>K3XXE3_SETIT</name>
<comment type="similarity">
    <text evidence="1">Belongs to the GeBP family.</text>
</comment>
<feature type="region of interest" description="Disordered" evidence="2">
    <location>
        <begin position="66"/>
        <end position="165"/>
    </location>
</feature>
<proteinExistence type="inferred from homology"/>
<dbReference type="HOGENOM" id="CLU_058547_0_0_1"/>
<dbReference type="GO" id="GO:0006355">
    <property type="term" value="P:regulation of DNA-templated transcription"/>
    <property type="evidence" value="ECO:0007669"/>
    <property type="project" value="InterPro"/>
</dbReference>
<feature type="compositionally biased region" description="Basic and acidic residues" evidence="2">
    <location>
        <begin position="66"/>
        <end position="80"/>
    </location>
</feature>
<accession>K3XXE3</accession>
<feature type="domain" description="Glabrous enhancer-binding protein-like DBD" evidence="3">
    <location>
        <begin position="196"/>
        <end position="283"/>
    </location>
</feature>
<dbReference type="AlphaFoldDB" id="K3XXE3"/>